<dbReference type="InterPro" id="IPR011050">
    <property type="entry name" value="Pectin_lyase_fold/virulence"/>
</dbReference>
<keyword evidence="8" id="KW-0472">Membrane</keyword>
<dbReference type="InterPro" id="IPR050557">
    <property type="entry name" value="RTX_toxin/Mannuronan_C5-epim"/>
</dbReference>
<dbReference type="InterPro" id="IPR018511">
    <property type="entry name" value="Hemolysin-typ_Ca-bd_CS"/>
</dbReference>
<keyword evidence="6" id="KW-0677">Repeat</keyword>
<evidence type="ECO:0000259" key="9">
    <source>
        <dbReference type="Pfam" id="PF13229"/>
    </source>
</evidence>
<accession>A0ABT0B581</accession>
<dbReference type="RefSeq" id="WP_243995395.1">
    <property type="nucleotide sequence ID" value="NZ_JALHLE010000027.1"/>
</dbReference>
<organism evidence="10 11">
    <name type="scientific">Novosphingobium album</name>
    <name type="common">ex Hu et al. 2023</name>
    <dbReference type="NCBI Taxonomy" id="2930093"/>
    <lineage>
        <taxon>Bacteria</taxon>
        <taxon>Pseudomonadati</taxon>
        <taxon>Pseudomonadota</taxon>
        <taxon>Alphaproteobacteria</taxon>
        <taxon>Sphingomonadales</taxon>
        <taxon>Sphingomonadaceae</taxon>
        <taxon>Novosphingobium</taxon>
    </lineage>
</organism>
<dbReference type="InterPro" id="IPR039448">
    <property type="entry name" value="Beta_helix"/>
</dbReference>
<keyword evidence="7" id="KW-0843">Virulence</keyword>
<sequence>MDFGSGITITSADPDNRAQIDTFKITGSSGITISNVDFTPPATSAGYSLLTFQSSDIHFDNITVTGPTGDAGYDVTAFMIRESSGVSVTNSEFSHLRHGVSILNNTGLTISDNYLHDIRTDGVRGGGNSDTVISNNYFTDFHPQEGDHPDAIQLWANSMTTASNNVTISENVIYCPDGQSTQGIFIRDQAGDQYYTDMTITGNVVIGARGNGIAAEDIIGGTIANNIVTALGDNTSWIRLADSQNVAVHDNSATTITDATNGGSSFYANTVLDAIYDGGVALMTLYADYIASILPSSIVLTSDDLVNIAETQFSTLLSAQPEITYVTGTADADRLSVTNLGDTHIAAGDGNDILTGGLYHNELAGGGGADVYYVNGTGDVVVEEANAGIDTVYAAIDYTLTDNVEVLRMAAEGLTGTGNALDNRMIGTDGHDTFYGMDGNDTVQAGGGNDEIHGGNGDDILKGEDGNDTIFGDAGNDRILGGDGNDVIYGGAGNDRIEGGAGVDILWGGDGKDTFVFREGDLDGSTKSTPEIIGDFSRAQGERINLSALDANVLTSADDSFSFIGTHDFTGKAGQLRYEVSGGNTYIAGDTNGDGIADFHLELLGVTSLTSSDLIL</sequence>
<dbReference type="InterPro" id="IPR011049">
    <property type="entry name" value="Serralysin-like_metalloprot_C"/>
</dbReference>
<dbReference type="PANTHER" id="PTHR38340:SF1">
    <property type="entry name" value="S-LAYER PROTEIN"/>
    <property type="match status" value="1"/>
</dbReference>
<dbReference type="InterPro" id="IPR006626">
    <property type="entry name" value="PbH1"/>
</dbReference>
<evidence type="ECO:0000256" key="1">
    <source>
        <dbReference type="ARBA" id="ARBA00002822"/>
    </source>
</evidence>
<comment type="caution">
    <text evidence="10">The sequence shown here is derived from an EMBL/GenBank/DDBJ whole genome shotgun (WGS) entry which is preliminary data.</text>
</comment>
<dbReference type="InterPro" id="IPR003995">
    <property type="entry name" value="RTX_toxin_determinant-A"/>
</dbReference>
<dbReference type="SMART" id="SM00710">
    <property type="entry name" value="PbH1"/>
    <property type="match status" value="8"/>
</dbReference>
<keyword evidence="5" id="KW-0800">Toxin</keyword>
<keyword evidence="4" id="KW-0964">Secreted</keyword>
<dbReference type="Gene3D" id="2.150.10.10">
    <property type="entry name" value="Serralysin-like metalloprotease, C-terminal"/>
    <property type="match status" value="2"/>
</dbReference>
<comment type="function">
    <text evidence="1">Converts beta-D-mannuronic acid (M) to alpha-L-guluronic acid (G), producing a polymer with gel-forming capacity, required for the formation of the cyst coat.</text>
</comment>
<evidence type="ECO:0000256" key="2">
    <source>
        <dbReference type="ARBA" id="ARBA00004370"/>
    </source>
</evidence>
<dbReference type="Pfam" id="PF00353">
    <property type="entry name" value="HemolysinCabind"/>
    <property type="match status" value="3"/>
</dbReference>
<evidence type="ECO:0000256" key="7">
    <source>
        <dbReference type="ARBA" id="ARBA00023026"/>
    </source>
</evidence>
<evidence type="ECO:0000256" key="3">
    <source>
        <dbReference type="ARBA" id="ARBA00004613"/>
    </source>
</evidence>
<proteinExistence type="predicted"/>
<evidence type="ECO:0000256" key="8">
    <source>
        <dbReference type="ARBA" id="ARBA00023136"/>
    </source>
</evidence>
<dbReference type="Proteomes" id="UP001162880">
    <property type="component" value="Unassembled WGS sequence"/>
</dbReference>
<name>A0ABT0B581_9SPHN</name>
<dbReference type="Gene3D" id="2.160.20.10">
    <property type="entry name" value="Single-stranded right-handed beta-helix, Pectin lyase-like"/>
    <property type="match status" value="1"/>
</dbReference>
<dbReference type="SUPFAM" id="SSF51126">
    <property type="entry name" value="Pectin lyase-like"/>
    <property type="match status" value="1"/>
</dbReference>
<comment type="subcellular location">
    <subcellularLocation>
        <location evidence="2">Membrane</location>
    </subcellularLocation>
    <subcellularLocation>
        <location evidence="3">Secreted</location>
    </subcellularLocation>
</comment>
<keyword evidence="11" id="KW-1185">Reference proteome</keyword>
<protein>
    <submittedName>
        <fullName evidence="10">Right-handed parallel beta-helix repeat-containing protein</fullName>
    </submittedName>
</protein>
<evidence type="ECO:0000313" key="10">
    <source>
        <dbReference type="EMBL" id="MCJ2180045.1"/>
    </source>
</evidence>
<dbReference type="Pfam" id="PF13229">
    <property type="entry name" value="Beta_helix"/>
    <property type="match status" value="1"/>
</dbReference>
<reference evidence="10" key="1">
    <citation type="submission" date="2022-03" db="EMBL/GenBank/DDBJ databases">
        <title>Identification of a novel bacterium isolated from mangrove sediments.</title>
        <authorList>
            <person name="Pan X."/>
        </authorList>
    </citation>
    <scope>NUCLEOTIDE SEQUENCE</scope>
    <source>
        <strain evidence="10">B2580</strain>
    </source>
</reference>
<dbReference type="PROSITE" id="PS00330">
    <property type="entry name" value="HEMOLYSIN_CALCIUM"/>
    <property type="match status" value="3"/>
</dbReference>
<evidence type="ECO:0000256" key="4">
    <source>
        <dbReference type="ARBA" id="ARBA00022525"/>
    </source>
</evidence>
<dbReference type="PRINTS" id="PR01488">
    <property type="entry name" value="RTXTOXINA"/>
</dbReference>
<evidence type="ECO:0000256" key="5">
    <source>
        <dbReference type="ARBA" id="ARBA00022656"/>
    </source>
</evidence>
<evidence type="ECO:0000256" key="6">
    <source>
        <dbReference type="ARBA" id="ARBA00022737"/>
    </source>
</evidence>
<feature type="domain" description="Right handed beta helix" evidence="9">
    <location>
        <begin position="78"/>
        <end position="251"/>
    </location>
</feature>
<evidence type="ECO:0000313" key="11">
    <source>
        <dbReference type="Proteomes" id="UP001162880"/>
    </source>
</evidence>
<dbReference type="SUPFAM" id="SSF51120">
    <property type="entry name" value="beta-Roll"/>
    <property type="match status" value="1"/>
</dbReference>
<gene>
    <name evidence="10" type="ORF">MTR64_15855</name>
</gene>
<dbReference type="InterPro" id="IPR012334">
    <property type="entry name" value="Pectin_lyas_fold"/>
</dbReference>
<dbReference type="EMBL" id="JALHLE010000027">
    <property type="protein sequence ID" value="MCJ2180045.1"/>
    <property type="molecule type" value="Genomic_DNA"/>
</dbReference>
<dbReference type="PANTHER" id="PTHR38340">
    <property type="entry name" value="S-LAYER PROTEIN"/>
    <property type="match status" value="1"/>
</dbReference>
<dbReference type="PRINTS" id="PR00313">
    <property type="entry name" value="CABNDNGRPT"/>
</dbReference>
<dbReference type="InterPro" id="IPR001343">
    <property type="entry name" value="Hemolysn_Ca-bd"/>
</dbReference>